<keyword evidence="8" id="KW-1185">Reference proteome</keyword>
<name>A0A521CG38_SACCC</name>
<reference evidence="7 8" key="1">
    <citation type="submission" date="2017-05" db="EMBL/GenBank/DDBJ databases">
        <authorList>
            <person name="Varghese N."/>
            <person name="Submissions S."/>
        </authorList>
    </citation>
    <scope>NUCLEOTIDE SEQUENCE [LARGE SCALE GENOMIC DNA]</scope>
    <source>
        <strain evidence="7 8">DSM 27040</strain>
    </source>
</reference>
<evidence type="ECO:0000256" key="3">
    <source>
        <dbReference type="ARBA" id="ARBA00022801"/>
    </source>
</evidence>
<evidence type="ECO:0000256" key="4">
    <source>
        <dbReference type="ARBA" id="ARBA00022842"/>
    </source>
</evidence>
<evidence type="ECO:0000313" key="8">
    <source>
        <dbReference type="Proteomes" id="UP000319040"/>
    </source>
</evidence>
<dbReference type="AlphaFoldDB" id="A0A521CG38"/>
<sequence length="545" mass="61619">MFFVLCANKFPHIGGIKVLIYIEIPTIVSAELFVDVSPDELSIALLEDRRLVELRKEKIDIQFTVGDIYLGKVKKIMPGLNAAFVDVGYEKDAFLHYLDLGPQFRTLQKFLNMAKTAKKGGVDLHKIKTEMDIDKNGSIADVLSAGQEVMVQIAKEPISTKGPRLTSELSIAGRNLVLMPFSDKVSVSQKIKSAEERNRLKKLLISIKPKNFGVIVRTVAEGKRVAELDKELKTLTRRWDESTAKIFNLKPRALVVGEIGRTSAILRDIMSPDFNSIHISDKEMCKEVKEYVGLIAPDREKIVREFKGDTPLFDQFGIEKQIKALFGKTVSFKSGAYLIIEHTEAFHVIDVNSGNRSKNASSQENTALDVNLAAAEEIARQLRLRDMGGIIVVDFIDMQKAEHRQKVFEKMKEAMTPDRTKHNILPLSKFGLMQITRQRVRPELTIETDESCPTCFGTGKIAPAILLEEKLEDSLKRAVEQQKNKNLTLKVHPYVEAYLTKGFPSIFLKWRFRYGFALKLIASASLSFLEFKIFDNKNKNKKVDL</sequence>
<dbReference type="SMART" id="SM00316">
    <property type="entry name" value="S1"/>
    <property type="match status" value="1"/>
</dbReference>
<keyword evidence="2" id="KW-0479">Metal-binding</keyword>
<evidence type="ECO:0000313" key="7">
    <source>
        <dbReference type="EMBL" id="SMO57751.1"/>
    </source>
</evidence>
<dbReference type="GO" id="GO:0005737">
    <property type="term" value="C:cytoplasm"/>
    <property type="evidence" value="ECO:0007669"/>
    <property type="project" value="TreeGrafter"/>
</dbReference>
<dbReference type="InterPro" id="IPR004659">
    <property type="entry name" value="RNase_E/G"/>
</dbReference>
<dbReference type="PANTHER" id="PTHR30001:SF0">
    <property type="entry name" value="RIBONUCLEASE G"/>
    <property type="match status" value="1"/>
</dbReference>
<dbReference type="CDD" id="cd04453">
    <property type="entry name" value="S1_RNase_E"/>
    <property type="match status" value="1"/>
</dbReference>
<dbReference type="PANTHER" id="PTHR30001">
    <property type="entry name" value="RIBONUCLEASE"/>
    <property type="match status" value="1"/>
</dbReference>
<dbReference type="Pfam" id="PF10150">
    <property type="entry name" value="RNase_E_G"/>
    <property type="match status" value="1"/>
</dbReference>
<dbReference type="GO" id="GO:0006364">
    <property type="term" value="P:rRNA processing"/>
    <property type="evidence" value="ECO:0007669"/>
    <property type="project" value="TreeGrafter"/>
</dbReference>
<evidence type="ECO:0000259" key="6">
    <source>
        <dbReference type="SMART" id="SM00316"/>
    </source>
</evidence>
<dbReference type="InterPro" id="IPR003029">
    <property type="entry name" value="S1_domain"/>
</dbReference>
<dbReference type="GO" id="GO:0046872">
    <property type="term" value="F:metal ion binding"/>
    <property type="evidence" value="ECO:0007669"/>
    <property type="project" value="UniProtKB-KW"/>
</dbReference>
<keyword evidence="3" id="KW-0378">Hydrolase</keyword>
<keyword evidence="4" id="KW-0460">Magnesium</keyword>
<dbReference type="Proteomes" id="UP000319040">
    <property type="component" value="Unassembled WGS sequence"/>
</dbReference>
<dbReference type="InterPro" id="IPR012340">
    <property type="entry name" value="NA-bd_OB-fold"/>
</dbReference>
<dbReference type="GO" id="GO:0004540">
    <property type="term" value="F:RNA nuclease activity"/>
    <property type="evidence" value="ECO:0007669"/>
    <property type="project" value="InterPro"/>
</dbReference>
<dbReference type="SUPFAM" id="SSF50249">
    <property type="entry name" value="Nucleic acid-binding proteins"/>
    <property type="match status" value="1"/>
</dbReference>
<gene>
    <name evidence="7" type="ORF">SAMN06265379_10339</name>
</gene>
<dbReference type="NCBIfam" id="TIGR00757">
    <property type="entry name" value="RNaseEG"/>
    <property type="match status" value="1"/>
</dbReference>
<proteinExistence type="predicted"/>
<dbReference type="GO" id="GO:0016787">
    <property type="term" value="F:hydrolase activity"/>
    <property type="evidence" value="ECO:0007669"/>
    <property type="project" value="UniProtKB-KW"/>
</dbReference>
<keyword evidence="5" id="KW-0694">RNA-binding</keyword>
<dbReference type="InterPro" id="IPR019307">
    <property type="entry name" value="RNA-bd_AU-1/RNase_E/G"/>
</dbReference>
<organism evidence="7 8">
    <name type="scientific">Saccharicrinis carchari</name>
    <dbReference type="NCBI Taxonomy" id="1168039"/>
    <lineage>
        <taxon>Bacteria</taxon>
        <taxon>Pseudomonadati</taxon>
        <taxon>Bacteroidota</taxon>
        <taxon>Bacteroidia</taxon>
        <taxon>Marinilabiliales</taxon>
        <taxon>Marinilabiliaceae</taxon>
        <taxon>Saccharicrinis</taxon>
    </lineage>
</organism>
<feature type="domain" description="S1 motif" evidence="6">
    <location>
        <begin position="64"/>
        <end position="168"/>
    </location>
</feature>
<evidence type="ECO:0000256" key="1">
    <source>
        <dbReference type="ARBA" id="ARBA00001946"/>
    </source>
</evidence>
<dbReference type="GO" id="GO:0003723">
    <property type="term" value="F:RNA binding"/>
    <property type="evidence" value="ECO:0007669"/>
    <property type="project" value="UniProtKB-KW"/>
</dbReference>
<dbReference type="Gene3D" id="2.40.50.140">
    <property type="entry name" value="Nucleic acid-binding proteins"/>
    <property type="match status" value="1"/>
</dbReference>
<evidence type="ECO:0000256" key="2">
    <source>
        <dbReference type="ARBA" id="ARBA00022723"/>
    </source>
</evidence>
<protein>
    <submittedName>
        <fullName evidence="7">Ribonuclease G</fullName>
    </submittedName>
</protein>
<dbReference type="EMBL" id="FXTB01000003">
    <property type="protein sequence ID" value="SMO57751.1"/>
    <property type="molecule type" value="Genomic_DNA"/>
</dbReference>
<accession>A0A521CG38</accession>
<evidence type="ECO:0000256" key="5">
    <source>
        <dbReference type="ARBA" id="ARBA00022884"/>
    </source>
</evidence>
<comment type="cofactor">
    <cofactor evidence="1">
        <name>Mg(2+)</name>
        <dbReference type="ChEBI" id="CHEBI:18420"/>
    </cofactor>
</comment>